<dbReference type="Gene3D" id="3.40.640.10">
    <property type="entry name" value="Type I PLP-dependent aspartate aminotransferase-like (Major domain)"/>
    <property type="match status" value="1"/>
</dbReference>
<dbReference type="OrthoDB" id="9810913at2"/>
<dbReference type="InterPro" id="IPR000653">
    <property type="entry name" value="DegT/StrS_aminotransferase"/>
</dbReference>
<feature type="modified residue" description="N6-(pyridoxal phosphate)lysine" evidence="4">
    <location>
        <position position="186"/>
    </location>
</feature>
<dbReference type="InterPro" id="IPR015421">
    <property type="entry name" value="PyrdxlP-dep_Trfase_major"/>
</dbReference>
<dbReference type="Pfam" id="PF01041">
    <property type="entry name" value="DegT_DnrJ_EryC1"/>
    <property type="match status" value="1"/>
</dbReference>
<sequence length="396" mass="44309">MQIQLINLKRQYESIKEEVDKEVLDVLSAGQYIMGKNVKEFEREVSEYIGTKHSVSVGNGTDALIIALKALGIGKGDEVITTPFTFFATAESISFVGATPVFVDVDINTFNIDPAKIEEKITDKTKAIMPVHIFGQPCDMDAINEIAKKHNLKVIEDACQAIGSEYKGKKAGSLSDIACFSFFPTKNLGCAGDGGMIVTNDYNLATVCRALRAHGSGADGQKAFNIINNIKEDAVEDNGTDNTVYNPLKYYNYLIGQNSRLDELQAAILRVKLRNLDIWNDARRKHARFYNEQLKDTNLAAPFEADNVKHVYHLYILQSDDRSKMVNYLKENGIATGVYYPIPLHLQKAYKDLGYKEGDLPNAEYLSHRTFAIPMFAELTDEEKEYIVDTIKKFGD</sequence>
<name>A0A0U9HFA8_9FIRM</name>
<dbReference type="SUPFAM" id="SSF53383">
    <property type="entry name" value="PLP-dependent transferases"/>
    <property type="match status" value="1"/>
</dbReference>
<proteinExistence type="inferred from homology"/>
<dbReference type="InterPro" id="IPR015424">
    <property type="entry name" value="PyrdxlP-dep_Trfase"/>
</dbReference>
<dbReference type="EMBL" id="DF976999">
    <property type="protein sequence ID" value="GAQ24564.1"/>
    <property type="molecule type" value="Genomic_DNA"/>
</dbReference>
<evidence type="ECO:0000256" key="4">
    <source>
        <dbReference type="PIRSR" id="PIRSR000390-2"/>
    </source>
</evidence>
<dbReference type="PANTHER" id="PTHR30244">
    <property type="entry name" value="TRANSAMINASE"/>
    <property type="match status" value="1"/>
</dbReference>
<dbReference type="PIRSF" id="PIRSF000390">
    <property type="entry name" value="PLP_StrS"/>
    <property type="match status" value="1"/>
</dbReference>
<dbReference type="Gene3D" id="3.90.1150.10">
    <property type="entry name" value="Aspartate Aminotransferase, domain 1"/>
    <property type="match status" value="1"/>
</dbReference>
<dbReference type="GO" id="GO:0008483">
    <property type="term" value="F:transaminase activity"/>
    <property type="evidence" value="ECO:0007669"/>
    <property type="project" value="TreeGrafter"/>
</dbReference>
<dbReference type="STRING" id="224999.GCA_001485475_00563"/>
<evidence type="ECO:0000313" key="6">
    <source>
        <dbReference type="EMBL" id="GAQ24564.1"/>
    </source>
</evidence>
<evidence type="ECO:0000256" key="3">
    <source>
        <dbReference type="PIRSR" id="PIRSR000390-1"/>
    </source>
</evidence>
<keyword evidence="7" id="KW-1185">Reference proteome</keyword>
<dbReference type="GO" id="GO:0030170">
    <property type="term" value="F:pyridoxal phosphate binding"/>
    <property type="evidence" value="ECO:0007669"/>
    <property type="project" value="UniProtKB-ARBA"/>
</dbReference>
<dbReference type="RefSeq" id="WP_059031617.1">
    <property type="nucleotide sequence ID" value="NZ_DF976999.1"/>
</dbReference>
<dbReference type="CDD" id="cd00616">
    <property type="entry name" value="AHBA_syn"/>
    <property type="match status" value="1"/>
</dbReference>
<dbReference type="InterPro" id="IPR015422">
    <property type="entry name" value="PyrdxlP-dep_Trfase_small"/>
</dbReference>
<reference evidence="6" key="1">
    <citation type="journal article" date="2016" name="Genome Announc.">
        <title>Draft Genome Sequence of the Syntrophic Lactate-Degrading Bacterium Tepidanaerobacter syntrophicus JLT.</title>
        <authorList>
            <person name="Matsuura N."/>
            <person name="Ohashi A."/>
            <person name="Tourlousse D.M."/>
            <person name="Sekiguchi Y."/>
        </authorList>
    </citation>
    <scope>NUCLEOTIDE SEQUENCE [LARGE SCALE GENOMIC DNA]</scope>
    <source>
        <strain evidence="6">JL</strain>
    </source>
</reference>
<dbReference type="PANTHER" id="PTHR30244:SF36">
    <property type="entry name" value="3-OXO-GLUCOSE-6-PHOSPHATE:GLUTAMATE AMINOTRANSFERASE"/>
    <property type="match status" value="1"/>
</dbReference>
<gene>
    <name evidence="6" type="ORF">TSYNT_5411</name>
</gene>
<keyword evidence="1 4" id="KW-0663">Pyridoxal phosphate</keyword>
<accession>A0A0U9HFA8</accession>
<evidence type="ECO:0000256" key="5">
    <source>
        <dbReference type="RuleBase" id="RU004508"/>
    </source>
</evidence>
<evidence type="ECO:0000313" key="7">
    <source>
        <dbReference type="Proteomes" id="UP000062160"/>
    </source>
</evidence>
<evidence type="ECO:0000256" key="2">
    <source>
        <dbReference type="ARBA" id="ARBA00037999"/>
    </source>
</evidence>
<dbReference type="AlphaFoldDB" id="A0A0U9HFA8"/>
<organism evidence="6">
    <name type="scientific">Tepidanaerobacter syntrophicus</name>
    <dbReference type="NCBI Taxonomy" id="224999"/>
    <lineage>
        <taxon>Bacteria</taxon>
        <taxon>Bacillati</taxon>
        <taxon>Bacillota</taxon>
        <taxon>Clostridia</taxon>
        <taxon>Thermosediminibacterales</taxon>
        <taxon>Tepidanaerobacteraceae</taxon>
        <taxon>Tepidanaerobacter</taxon>
    </lineage>
</organism>
<evidence type="ECO:0000256" key="1">
    <source>
        <dbReference type="ARBA" id="ARBA00022898"/>
    </source>
</evidence>
<dbReference type="Proteomes" id="UP000062160">
    <property type="component" value="Unassembled WGS sequence"/>
</dbReference>
<dbReference type="FunFam" id="3.40.640.10:FF:000089">
    <property type="entry name" value="Aminotransferase, DegT/DnrJ/EryC1/StrS family"/>
    <property type="match status" value="1"/>
</dbReference>
<feature type="active site" description="Proton acceptor" evidence="3">
    <location>
        <position position="186"/>
    </location>
</feature>
<dbReference type="GO" id="GO:0000271">
    <property type="term" value="P:polysaccharide biosynthetic process"/>
    <property type="evidence" value="ECO:0007669"/>
    <property type="project" value="TreeGrafter"/>
</dbReference>
<comment type="similarity">
    <text evidence="2 5">Belongs to the DegT/DnrJ/EryC1 family.</text>
</comment>
<protein>
    <submittedName>
        <fullName evidence="6">dTDP-4-amino-4,6-dideoxygalactose transaminase</fullName>
    </submittedName>
</protein>